<proteinExistence type="predicted"/>
<comment type="caution">
    <text evidence="3">The sequence shown here is derived from an EMBL/GenBank/DDBJ whole genome shotgun (WGS) entry which is preliminary data.</text>
</comment>
<evidence type="ECO:0000256" key="1">
    <source>
        <dbReference type="SAM" id="MobiDB-lite"/>
    </source>
</evidence>
<dbReference type="InterPro" id="IPR036465">
    <property type="entry name" value="vWFA_dom_sf"/>
</dbReference>
<organism evidence="3 4">
    <name type="scientific">Nannocystis pusilla</name>
    <dbReference type="NCBI Taxonomy" id="889268"/>
    <lineage>
        <taxon>Bacteria</taxon>
        <taxon>Pseudomonadati</taxon>
        <taxon>Myxococcota</taxon>
        <taxon>Polyangia</taxon>
        <taxon>Nannocystales</taxon>
        <taxon>Nannocystaceae</taxon>
        <taxon>Nannocystis</taxon>
    </lineage>
</organism>
<dbReference type="AlphaFoldDB" id="A0A9X3EX64"/>
<dbReference type="CDD" id="cd00198">
    <property type="entry name" value="vWFA"/>
    <property type="match status" value="2"/>
</dbReference>
<evidence type="ECO:0000313" key="3">
    <source>
        <dbReference type="EMBL" id="MCY1012017.1"/>
    </source>
</evidence>
<dbReference type="InterPro" id="IPR052229">
    <property type="entry name" value="Collagen-VI/PIF"/>
</dbReference>
<sequence length="636" mass="65548">MTFRYCRPAAFIALLAACGDDGIRDTAATGNQPSTAPTSLTEATTGPTTTDAPGTTQTPDPGTGTTDGPTSAPTTTDAPGTTSVGTTDGPGTTTGGDDCLPPDALILLDRTQSMHRTPDGQTPVDAPAYASSKWSLAISAIETLTAAPQDDTVRFGLELWPRDPGGGACVTLAERIEQNKTATNPMCEAGEVVLAPALGSGAAIADLIDPATTLLCNTTPTGAALITAGEHFAANKEPGREQYAILVTDGADWDFSCPDPSPLTAVQDLAEQGVKTFIVGFNGEEAMLGATEYLNDLACAGRTAKGFPGPCVPTADGFVAVEGADIPVYLQADNAVELGAALKSVAGQLCCGCDKTCDAPDVLFALDRTLSMHRTPDGETPVDAPNYASSKWSQAIDAIEQVVGGGLDTDLRFGLELWPRDPGGGLCITLAERILDTKQAMNPSCQDAEILVPPALASGAAIAQAVDPLTTLICNTTPTGTALETASTWLVNNAVPGREQYVVLVTDGADWDLSCPDPSPLLVTQKLAAAGIRTYVVGFFGAEAQAGAVQFLNDVACAGQTAKDFDVDASRWAAATRPRTPTAWSRCTCKPATASCRRPSARSPTRSCNTASPAESCPKMTCPQGHVIAPPRVTCP</sequence>
<evidence type="ECO:0000313" key="4">
    <source>
        <dbReference type="Proteomes" id="UP001150924"/>
    </source>
</evidence>
<evidence type="ECO:0000259" key="2">
    <source>
        <dbReference type="PROSITE" id="PS50234"/>
    </source>
</evidence>
<dbReference type="EMBL" id="JAPNKE010000002">
    <property type="protein sequence ID" value="MCY1012017.1"/>
    <property type="molecule type" value="Genomic_DNA"/>
</dbReference>
<gene>
    <name evidence="3" type="ORF">OV079_42030</name>
</gene>
<feature type="region of interest" description="Disordered" evidence="1">
    <location>
        <begin position="28"/>
        <end position="103"/>
    </location>
</feature>
<dbReference type="InterPro" id="IPR002035">
    <property type="entry name" value="VWF_A"/>
</dbReference>
<reference evidence="3" key="1">
    <citation type="submission" date="2022-11" db="EMBL/GenBank/DDBJ databases">
        <title>Minimal conservation of predation-associated metabolite biosynthetic gene clusters underscores biosynthetic potential of Myxococcota including descriptions for ten novel species: Archangium lansinium sp. nov., Myxococcus landrumus sp. nov., Nannocystis bai.</title>
        <authorList>
            <person name="Ahearne A."/>
            <person name="Stevens C."/>
            <person name="Phillips K."/>
        </authorList>
    </citation>
    <scope>NUCLEOTIDE SEQUENCE</scope>
    <source>
        <strain evidence="3">Na p29</strain>
    </source>
</reference>
<feature type="compositionally biased region" description="Low complexity" evidence="1">
    <location>
        <begin position="37"/>
        <end position="103"/>
    </location>
</feature>
<feature type="region of interest" description="Disordered" evidence="1">
    <location>
        <begin position="598"/>
        <end position="617"/>
    </location>
</feature>
<accession>A0A9X3EX64</accession>
<dbReference type="Proteomes" id="UP001150924">
    <property type="component" value="Unassembled WGS sequence"/>
</dbReference>
<dbReference type="Gene3D" id="3.40.50.410">
    <property type="entry name" value="von Willebrand factor, type A domain"/>
    <property type="match status" value="2"/>
</dbReference>
<dbReference type="Pfam" id="PF00092">
    <property type="entry name" value="VWA"/>
    <property type="match status" value="2"/>
</dbReference>
<dbReference type="PROSITE" id="PS51257">
    <property type="entry name" value="PROKAR_LIPOPROTEIN"/>
    <property type="match status" value="1"/>
</dbReference>
<name>A0A9X3EX64_9BACT</name>
<dbReference type="PANTHER" id="PTHR22588:SF3">
    <property type="entry name" value="VWFA DOMAIN-CONTAINING PROTEIN"/>
    <property type="match status" value="1"/>
</dbReference>
<feature type="domain" description="VWFA" evidence="2">
    <location>
        <begin position="361"/>
        <end position="556"/>
    </location>
</feature>
<dbReference type="RefSeq" id="WP_267775347.1">
    <property type="nucleotide sequence ID" value="NZ_JAPNKE010000002.1"/>
</dbReference>
<dbReference type="PROSITE" id="PS50234">
    <property type="entry name" value="VWFA"/>
    <property type="match status" value="2"/>
</dbReference>
<keyword evidence="4" id="KW-1185">Reference proteome</keyword>
<feature type="domain" description="VWFA" evidence="2">
    <location>
        <begin position="103"/>
        <end position="349"/>
    </location>
</feature>
<dbReference type="PANTHER" id="PTHR22588">
    <property type="entry name" value="VWFA DOMAIN-CONTAINING PROTEIN"/>
    <property type="match status" value="1"/>
</dbReference>
<protein>
    <submittedName>
        <fullName evidence="3">VWA domain-containing protein</fullName>
    </submittedName>
</protein>
<dbReference type="SUPFAM" id="SSF53300">
    <property type="entry name" value="vWA-like"/>
    <property type="match status" value="2"/>
</dbReference>
<feature type="compositionally biased region" description="Polar residues" evidence="1">
    <location>
        <begin position="602"/>
        <end position="613"/>
    </location>
</feature>